<dbReference type="Pfam" id="PF05444">
    <property type="entry name" value="DUF753"/>
    <property type="match status" value="1"/>
</dbReference>
<organism evidence="3 4">
    <name type="scientific">Drosophila madeirensis</name>
    <name type="common">Fruit fly</name>
    <dbReference type="NCBI Taxonomy" id="30013"/>
    <lineage>
        <taxon>Eukaryota</taxon>
        <taxon>Metazoa</taxon>
        <taxon>Ecdysozoa</taxon>
        <taxon>Arthropoda</taxon>
        <taxon>Hexapoda</taxon>
        <taxon>Insecta</taxon>
        <taxon>Pterygota</taxon>
        <taxon>Neoptera</taxon>
        <taxon>Endopterygota</taxon>
        <taxon>Diptera</taxon>
        <taxon>Brachycera</taxon>
        <taxon>Muscomorpha</taxon>
        <taxon>Ephydroidea</taxon>
        <taxon>Drosophilidae</taxon>
        <taxon>Drosophila</taxon>
        <taxon>Sophophora</taxon>
    </lineage>
</organism>
<keyword evidence="1" id="KW-0732">Signal</keyword>
<evidence type="ECO:0000256" key="1">
    <source>
        <dbReference type="SAM" id="SignalP"/>
    </source>
</evidence>
<gene>
    <name evidence="3" type="ORF">DMAD_13208</name>
</gene>
<feature type="chain" id="PRO_5043627944" description="DUF753 domain-containing protein" evidence="1">
    <location>
        <begin position="26"/>
        <end position="342"/>
    </location>
</feature>
<name>A0AAU9FJH3_DROMD</name>
<dbReference type="Proteomes" id="UP001500889">
    <property type="component" value="Chromosome U"/>
</dbReference>
<proteinExistence type="predicted"/>
<reference evidence="3 4" key="1">
    <citation type="submission" date="2024-02" db="EMBL/GenBank/DDBJ databases">
        <title>A chromosome-level genome assembly of Drosophila madeirensis, a fruit fly species endemic to Madeira island.</title>
        <authorList>
            <person name="Tomihara K."/>
            <person name="Llopart A."/>
            <person name="Yamamoto D."/>
        </authorList>
    </citation>
    <scope>NUCLEOTIDE SEQUENCE [LARGE SCALE GENOMIC DNA]</scope>
    <source>
        <strain evidence="3 4">RF1</strain>
    </source>
</reference>
<dbReference type="EMBL" id="AP029264">
    <property type="protein sequence ID" value="BFF95903.1"/>
    <property type="molecule type" value="Genomic_DNA"/>
</dbReference>
<dbReference type="AlphaFoldDB" id="A0AAU9FJH3"/>
<feature type="domain" description="DUF753" evidence="2">
    <location>
        <begin position="94"/>
        <end position="161"/>
    </location>
</feature>
<evidence type="ECO:0000313" key="4">
    <source>
        <dbReference type="Proteomes" id="UP001500889"/>
    </source>
</evidence>
<evidence type="ECO:0000259" key="2">
    <source>
        <dbReference type="Pfam" id="PF05444"/>
    </source>
</evidence>
<sequence>MGSHTFFTALIVAALALSQLDSCLAIQCYDCNSGNNANCLTTSAGLNEVACTSNCFTSADANGVITRGCLAEGATCTAPLCNSCNTDKCNTNLVCYNCTGESCNAPTNAALGACGTADGQCYTIGTSATDMQRGCTSDTGAKCLKGSTDANCAICQTTNCNSLQYERDAGSCIQCTDCAGAQEASTAKTCGTVKYNQESLGCYTLLNGTVSRGCVTTGQAACTAENNCTACSGSACNVAAQGFHCAQCNTLTNVNCMKGVDAPVTSCANTCFSGYWNGAGIRGCWDDASELMKYQCVNEKSHDCKQCTTSLCNVVAFSGAATIKQLGVGLLLGLALALRYAL</sequence>
<dbReference type="PANTHER" id="PTHR21721">
    <property type="entry name" value="GH09876P-RELATED"/>
    <property type="match status" value="1"/>
</dbReference>
<accession>A0AAU9FJH3</accession>
<dbReference type="InterPro" id="IPR008472">
    <property type="entry name" value="DUF753"/>
</dbReference>
<protein>
    <recommendedName>
        <fullName evidence="2">DUF753 domain-containing protein</fullName>
    </recommendedName>
</protein>
<evidence type="ECO:0000313" key="3">
    <source>
        <dbReference type="EMBL" id="BFF95903.1"/>
    </source>
</evidence>
<feature type="signal peptide" evidence="1">
    <location>
        <begin position="1"/>
        <end position="25"/>
    </location>
</feature>
<keyword evidence="4" id="KW-1185">Reference proteome</keyword>